<proteinExistence type="predicted"/>
<protein>
    <submittedName>
        <fullName evidence="1">Uncharacterized protein</fullName>
    </submittedName>
</protein>
<reference evidence="1 2" key="1">
    <citation type="journal article" date="2016" name="Nat. Commun.">
        <title>Thousands of microbial genomes shed light on interconnected biogeochemical processes in an aquifer system.</title>
        <authorList>
            <person name="Anantharaman K."/>
            <person name="Brown C.T."/>
            <person name="Hug L.A."/>
            <person name="Sharon I."/>
            <person name="Castelle C.J."/>
            <person name="Probst A.J."/>
            <person name="Thomas B.C."/>
            <person name="Singh A."/>
            <person name="Wilkins M.J."/>
            <person name="Karaoz U."/>
            <person name="Brodie E.L."/>
            <person name="Williams K.H."/>
            <person name="Hubbard S.S."/>
            <person name="Banfield J.F."/>
        </authorList>
    </citation>
    <scope>NUCLEOTIDE SEQUENCE [LARGE SCALE GENOMIC DNA]</scope>
</reference>
<gene>
    <name evidence="1" type="ORF">A2785_01520</name>
</gene>
<name>A0A1G1VLK1_9BACT</name>
<dbReference type="EMBL" id="MHCI01000018">
    <property type="protein sequence ID" value="OGY16252.1"/>
    <property type="molecule type" value="Genomic_DNA"/>
</dbReference>
<dbReference type="AlphaFoldDB" id="A0A1G1VLK1"/>
<dbReference type="Proteomes" id="UP000179069">
    <property type="component" value="Unassembled WGS sequence"/>
</dbReference>
<organism evidence="1 2">
    <name type="scientific">Candidatus Chisholmbacteria bacterium RIFCSPHIGHO2_01_FULL_49_18</name>
    <dbReference type="NCBI Taxonomy" id="1797590"/>
    <lineage>
        <taxon>Bacteria</taxon>
        <taxon>Candidatus Chisholmiibacteriota</taxon>
    </lineage>
</organism>
<sequence>MATGKKRGFRQKIRRRADFEITHTPGQEMILKQEFIDDQLSWDRQQSEPADPETLLIVQCMLALSREDPTIWAESDYGHAVRKETEVVLREYLREKGSFPQTEEP</sequence>
<accession>A0A1G1VLK1</accession>
<evidence type="ECO:0000313" key="1">
    <source>
        <dbReference type="EMBL" id="OGY16252.1"/>
    </source>
</evidence>
<comment type="caution">
    <text evidence="1">The sequence shown here is derived from an EMBL/GenBank/DDBJ whole genome shotgun (WGS) entry which is preliminary data.</text>
</comment>
<evidence type="ECO:0000313" key="2">
    <source>
        <dbReference type="Proteomes" id="UP000179069"/>
    </source>
</evidence>